<dbReference type="PROSITE" id="PS50893">
    <property type="entry name" value="ABC_TRANSPORTER_2"/>
    <property type="match status" value="1"/>
</dbReference>
<dbReference type="InterPro" id="IPR015854">
    <property type="entry name" value="ABC_transpr_LolD-like"/>
</dbReference>
<dbReference type="PROSITE" id="PS00211">
    <property type="entry name" value="ABC_TRANSPORTER_1"/>
    <property type="match status" value="1"/>
</dbReference>
<proteinExistence type="predicted"/>
<dbReference type="PANTHER" id="PTHR24220:SF86">
    <property type="entry name" value="ABC TRANSPORTER ABCH.1"/>
    <property type="match status" value="1"/>
</dbReference>
<name>A0ABZ1BWP9_9FIRM</name>
<dbReference type="Pfam" id="PF00005">
    <property type="entry name" value="ABC_tran"/>
    <property type="match status" value="1"/>
</dbReference>
<dbReference type="InterPro" id="IPR003439">
    <property type="entry name" value="ABC_transporter-like_ATP-bd"/>
</dbReference>
<protein>
    <submittedName>
        <fullName evidence="5">ABC transporter ATP-binding protein</fullName>
    </submittedName>
</protein>
<evidence type="ECO:0000259" key="4">
    <source>
        <dbReference type="PROSITE" id="PS50893"/>
    </source>
</evidence>
<dbReference type="InterPro" id="IPR017871">
    <property type="entry name" value="ABC_transporter-like_CS"/>
</dbReference>
<evidence type="ECO:0000256" key="3">
    <source>
        <dbReference type="ARBA" id="ARBA00022840"/>
    </source>
</evidence>
<dbReference type="InterPro" id="IPR017911">
    <property type="entry name" value="MacB-like_ATP-bd"/>
</dbReference>
<dbReference type="Gene3D" id="3.40.50.300">
    <property type="entry name" value="P-loop containing nucleotide triphosphate hydrolases"/>
    <property type="match status" value="1"/>
</dbReference>
<dbReference type="RefSeq" id="WP_324716501.1">
    <property type="nucleotide sequence ID" value="NZ_CP141615.1"/>
</dbReference>
<dbReference type="SUPFAM" id="SSF52540">
    <property type="entry name" value="P-loop containing nucleoside triphosphate hydrolases"/>
    <property type="match status" value="1"/>
</dbReference>
<evidence type="ECO:0000256" key="2">
    <source>
        <dbReference type="ARBA" id="ARBA00022741"/>
    </source>
</evidence>
<sequence>MSGPVVRLQGVTKTYRNGAEPVMALRGIDFEVREGDFVVIHGPSGSGKSTLLHIMGCLDRPTAGRVEVQGTDVGTLGARRLAELRRKDIGFVFQTFNLLPVLSAFENVEYPLLLNRWPRRERRRRVMEVLESVGMAGLGHRRPDQLSGGQKQRVAIARALVHRPGIVLADEPTANLDSDNGQAVLELLSQLNRSTGVAVVVVTHDPLANPYARRMVRMRDGKLTEVNG</sequence>
<dbReference type="SMART" id="SM00382">
    <property type="entry name" value="AAA"/>
    <property type="match status" value="1"/>
</dbReference>
<keyword evidence="2" id="KW-0547">Nucleotide-binding</keyword>
<organism evidence="5 6">
    <name type="scientific">Carboxydichorda subterranea</name>
    <dbReference type="NCBI Taxonomy" id="3109565"/>
    <lineage>
        <taxon>Bacteria</taxon>
        <taxon>Bacillati</taxon>
        <taxon>Bacillota</taxon>
        <taxon>Limnochordia</taxon>
        <taxon>Limnochordales</taxon>
        <taxon>Geochordaceae</taxon>
        <taxon>Carboxydichorda</taxon>
    </lineage>
</organism>
<keyword evidence="6" id="KW-1185">Reference proteome</keyword>
<gene>
    <name evidence="5" type="ORF">U7230_14280</name>
</gene>
<reference evidence="5 6" key="1">
    <citation type="journal article" date="2024" name="Front. Microbiol.">
        <title>Novel thermophilic genera Geochorda gen. nov. and Carboxydochorda gen. nov. from the deep terrestrial subsurface reveal the ecophysiological diversity in the class Limnochordia.</title>
        <authorList>
            <person name="Karnachuk O.V."/>
            <person name="Lukina A.P."/>
            <person name="Avakyan M.R."/>
            <person name="Kadnikov V.V."/>
            <person name="Begmatov S."/>
            <person name="Beletsky A.V."/>
            <person name="Vlasova K.G."/>
            <person name="Novikov A.A."/>
            <person name="Shcherbakova V.A."/>
            <person name="Mardanov A.V."/>
            <person name="Ravin N.V."/>
        </authorList>
    </citation>
    <scope>NUCLEOTIDE SEQUENCE [LARGE SCALE GENOMIC DNA]</scope>
    <source>
        <strain evidence="5 6">L945</strain>
    </source>
</reference>
<dbReference type="CDD" id="cd03255">
    <property type="entry name" value="ABC_MJ0796_LolCDE_FtsE"/>
    <property type="match status" value="1"/>
</dbReference>
<dbReference type="GO" id="GO:0005524">
    <property type="term" value="F:ATP binding"/>
    <property type="evidence" value="ECO:0007669"/>
    <property type="project" value="UniProtKB-KW"/>
</dbReference>
<dbReference type="InterPro" id="IPR003593">
    <property type="entry name" value="AAA+_ATPase"/>
</dbReference>
<accession>A0ABZ1BWP9</accession>
<keyword evidence="3 5" id="KW-0067">ATP-binding</keyword>
<dbReference type="InterPro" id="IPR027417">
    <property type="entry name" value="P-loop_NTPase"/>
</dbReference>
<evidence type="ECO:0000256" key="1">
    <source>
        <dbReference type="ARBA" id="ARBA00022448"/>
    </source>
</evidence>
<evidence type="ECO:0000313" key="6">
    <source>
        <dbReference type="Proteomes" id="UP001332192"/>
    </source>
</evidence>
<evidence type="ECO:0000313" key="5">
    <source>
        <dbReference type="EMBL" id="WRP17229.1"/>
    </source>
</evidence>
<feature type="domain" description="ABC transporter" evidence="4">
    <location>
        <begin position="6"/>
        <end position="226"/>
    </location>
</feature>
<keyword evidence="1" id="KW-0813">Transport</keyword>
<dbReference type="EMBL" id="CP141615">
    <property type="protein sequence ID" value="WRP17229.1"/>
    <property type="molecule type" value="Genomic_DNA"/>
</dbReference>
<dbReference type="PANTHER" id="PTHR24220">
    <property type="entry name" value="IMPORT ATP-BINDING PROTEIN"/>
    <property type="match status" value="1"/>
</dbReference>
<dbReference type="Proteomes" id="UP001332192">
    <property type="component" value="Chromosome"/>
</dbReference>